<comment type="pathway">
    <text evidence="1">Amino-acid biosynthesis; L-tryptophan biosynthesis; L-tryptophan from chorismate: step 5/5.</text>
</comment>
<keyword evidence="6" id="KW-0057">Aromatic amino acid biosynthesis</keyword>
<dbReference type="InterPro" id="IPR011060">
    <property type="entry name" value="RibuloseP-bd_barrel"/>
</dbReference>
<evidence type="ECO:0000256" key="7">
    <source>
        <dbReference type="ARBA" id="ARBA00023239"/>
    </source>
</evidence>
<comment type="catalytic activity">
    <reaction evidence="8">
        <text>(1S,2R)-1-C-(indol-3-yl)glycerol 3-phosphate + L-serine = D-glyceraldehyde 3-phosphate + L-tryptophan + H2O</text>
        <dbReference type="Rhea" id="RHEA:10532"/>
        <dbReference type="ChEBI" id="CHEBI:15377"/>
        <dbReference type="ChEBI" id="CHEBI:33384"/>
        <dbReference type="ChEBI" id="CHEBI:57912"/>
        <dbReference type="ChEBI" id="CHEBI:58866"/>
        <dbReference type="ChEBI" id="CHEBI:59776"/>
        <dbReference type="EC" id="4.2.1.20"/>
    </reaction>
</comment>
<dbReference type="SUPFAM" id="SSF51366">
    <property type="entry name" value="Ribulose-phoshate binding barrel"/>
    <property type="match status" value="1"/>
</dbReference>
<dbReference type="PANTHER" id="PTHR43406:SF1">
    <property type="entry name" value="TRYPTOPHAN SYNTHASE ALPHA CHAIN, CHLOROPLASTIC"/>
    <property type="match status" value="1"/>
</dbReference>
<evidence type="ECO:0000256" key="5">
    <source>
        <dbReference type="ARBA" id="ARBA00022822"/>
    </source>
</evidence>
<evidence type="ECO:0000256" key="3">
    <source>
        <dbReference type="ARBA" id="ARBA00012043"/>
    </source>
</evidence>
<dbReference type="InterPro" id="IPR002028">
    <property type="entry name" value="Trp_synthase_suA"/>
</dbReference>
<evidence type="ECO:0000256" key="9">
    <source>
        <dbReference type="RuleBase" id="RU003662"/>
    </source>
</evidence>
<dbReference type="CDD" id="cd04724">
    <property type="entry name" value="Tryptophan_synthase_alpha"/>
    <property type="match status" value="1"/>
</dbReference>
<dbReference type="EC" id="4.2.1.20" evidence="3"/>
<dbReference type="Pfam" id="PF00290">
    <property type="entry name" value="Trp_syntA"/>
    <property type="match status" value="1"/>
</dbReference>
<comment type="caution">
    <text evidence="10">The sequence shown here is derived from an EMBL/GenBank/DDBJ whole genome shotgun (WGS) entry which is preliminary data.</text>
</comment>
<keyword evidence="11" id="KW-1185">Reference proteome</keyword>
<dbReference type="Gene3D" id="3.20.20.70">
    <property type="entry name" value="Aldolase class I"/>
    <property type="match status" value="1"/>
</dbReference>
<protein>
    <recommendedName>
        <fullName evidence="3">tryptophan synthase</fullName>
        <ecNumber evidence="3">4.2.1.20</ecNumber>
    </recommendedName>
</protein>
<keyword evidence="7 10" id="KW-0456">Lyase</keyword>
<comment type="similarity">
    <text evidence="9">Belongs to the TrpA family.</text>
</comment>
<dbReference type="NCBIfam" id="TIGR00262">
    <property type="entry name" value="trpA"/>
    <property type="match status" value="1"/>
</dbReference>
<dbReference type="GO" id="GO:0004834">
    <property type="term" value="F:tryptophan synthase activity"/>
    <property type="evidence" value="ECO:0007669"/>
    <property type="project" value="UniProtKB-EC"/>
</dbReference>
<proteinExistence type="inferred from homology"/>
<dbReference type="RefSeq" id="WP_201876676.1">
    <property type="nucleotide sequence ID" value="NZ_JAERRF010000012.1"/>
</dbReference>
<name>A0ABS1NGQ2_9ACTN</name>
<comment type="subunit">
    <text evidence="2">Tetramer of two alpha and two beta chains.</text>
</comment>
<evidence type="ECO:0000256" key="8">
    <source>
        <dbReference type="ARBA" id="ARBA00049047"/>
    </source>
</evidence>
<accession>A0ABS1NGQ2</accession>
<gene>
    <name evidence="10" type="primary">trpA</name>
    <name evidence="10" type="ORF">JK363_21850</name>
</gene>
<evidence type="ECO:0000313" key="11">
    <source>
        <dbReference type="Proteomes" id="UP000634229"/>
    </source>
</evidence>
<evidence type="ECO:0000256" key="6">
    <source>
        <dbReference type="ARBA" id="ARBA00023141"/>
    </source>
</evidence>
<dbReference type="Proteomes" id="UP000634229">
    <property type="component" value="Unassembled WGS sequence"/>
</dbReference>
<evidence type="ECO:0000313" key="10">
    <source>
        <dbReference type="EMBL" id="MBL1099259.1"/>
    </source>
</evidence>
<evidence type="ECO:0000256" key="1">
    <source>
        <dbReference type="ARBA" id="ARBA00004733"/>
    </source>
</evidence>
<dbReference type="InterPro" id="IPR013785">
    <property type="entry name" value="Aldolase_TIM"/>
</dbReference>
<dbReference type="PANTHER" id="PTHR43406">
    <property type="entry name" value="TRYPTOPHAN SYNTHASE, ALPHA CHAIN"/>
    <property type="match status" value="1"/>
</dbReference>
<keyword evidence="5" id="KW-0822">Tryptophan biosynthesis</keyword>
<organism evidence="10 11">
    <name type="scientific">Streptomyces coffeae</name>
    <dbReference type="NCBI Taxonomy" id="621382"/>
    <lineage>
        <taxon>Bacteria</taxon>
        <taxon>Bacillati</taxon>
        <taxon>Actinomycetota</taxon>
        <taxon>Actinomycetes</taxon>
        <taxon>Kitasatosporales</taxon>
        <taxon>Streptomycetaceae</taxon>
        <taxon>Streptomyces</taxon>
    </lineage>
</organism>
<sequence length="280" mass="29171">MAELALEPRPFFTGRGPHDPGLAVFLNAGDPGPPEVFAALLLALDDAGVDCVELAVPFPDSVTDGPVIRRSARRALDNGADLAATLRLLAQVRPRMRHTAVALLADWRHTVAPLGPPEFLLRARDSGADAVLVHGAPPRARPRCLEAADRIGQPMVTTCYARSEPAVLEEAARTASAYLYLVAHYGRTGAAAVQPASLGPVLTRLRKLTDAPLAVGFGVRGAADIAALGRQGADAAVVGTALVARLEQAVLAGEDPVVEARACVADLLISTSDTSNGRKP</sequence>
<reference evidence="10 11" key="1">
    <citation type="submission" date="2021-01" db="EMBL/GenBank/DDBJ databases">
        <title>WGS of actinomycetes isolated from Thailand.</title>
        <authorList>
            <person name="Thawai C."/>
        </authorList>
    </citation>
    <scope>NUCLEOTIDE SEQUENCE [LARGE SCALE GENOMIC DNA]</scope>
    <source>
        <strain evidence="10 11">CA1R205</strain>
    </source>
</reference>
<evidence type="ECO:0000256" key="4">
    <source>
        <dbReference type="ARBA" id="ARBA00022605"/>
    </source>
</evidence>
<keyword evidence="4" id="KW-0028">Amino-acid biosynthesis</keyword>
<dbReference type="EMBL" id="JAERRF010000012">
    <property type="protein sequence ID" value="MBL1099259.1"/>
    <property type="molecule type" value="Genomic_DNA"/>
</dbReference>
<evidence type="ECO:0000256" key="2">
    <source>
        <dbReference type="ARBA" id="ARBA00011270"/>
    </source>
</evidence>